<feature type="compositionally biased region" description="Basic and acidic residues" evidence="1">
    <location>
        <begin position="19"/>
        <end position="34"/>
    </location>
</feature>
<evidence type="ECO:0000313" key="3">
    <source>
        <dbReference type="Proteomes" id="UP000799438"/>
    </source>
</evidence>
<accession>A0A6A6BTU2</accession>
<evidence type="ECO:0000313" key="2">
    <source>
        <dbReference type="EMBL" id="KAF2146634.1"/>
    </source>
</evidence>
<name>A0A6A6BTU2_9PEZI</name>
<dbReference type="AlphaFoldDB" id="A0A6A6BTU2"/>
<evidence type="ECO:0000256" key="1">
    <source>
        <dbReference type="SAM" id="MobiDB-lite"/>
    </source>
</evidence>
<gene>
    <name evidence="2" type="ORF">K452DRAFT_294187</name>
</gene>
<dbReference type="OrthoDB" id="5335351at2759"/>
<proteinExistence type="predicted"/>
<organism evidence="2 3">
    <name type="scientific">Aplosporella prunicola CBS 121167</name>
    <dbReference type="NCBI Taxonomy" id="1176127"/>
    <lineage>
        <taxon>Eukaryota</taxon>
        <taxon>Fungi</taxon>
        <taxon>Dikarya</taxon>
        <taxon>Ascomycota</taxon>
        <taxon>Pezizomycotina</taxon>
        <taxon>Dothideomycetes</taxon>
        <taxon>Dothideomycetes incertae sedis</taxon>
        <taxon>Botryosphaeriales</taxon>
        <taxon>Aplosporellaceae</taxon>
        <taxon>Aplosporella</taxon>
    </lineage>
</organism>
<dbReference type="RefSeq" id="XP_033402343.1">
    <property type="nucleotide sequence ID" value="XM_033541670.1"/>
</dbReference>
<dbReference type="EMBL" id="ML995475">
    <property type="protein sequence ID" value="KAF2146634.1"/>
    <property type="molecule type" value="Genomic_DNA"/>
</dbReference>
<reference evidence="2" key="1">
    <citation type="journal article" date="2020" name="Stud. Mycol.">
        <title>101 Dothideomycetes genomes: a test case for predicting lifestyles and emergence of pathogens.</title>
        <authorList>
            <person name="Haridas S."/>
            <person name="Albert R."/>
            <person name="Binder M."/>
            <person name="Bloem J."/>
            <person name="Labutti K."/>
            <person name="Salamov A."/>
            <person name="Andreopoulos B."/>
            <person name="Baker S."/>
            <person name="Barry K."/>
            <person name="Bills G."/>
            <person name="Bluhm B."/>
            <person name="Cannon C."/>
            <person name="Castanera R."/>
            <person name="Culley D."/>
            <person name="Daum C."/>
            <person name="Ezra D."/>
            <person name="Gonzalez J."/>
            <person name="Henrissat B."/>
            <person name="Kuo A."/>
            <person name="Liang C."/>
            <person name="Lipzen A."/>
            <person name="Lutzoni F."/>
            <person name="Magnuson J."/>
            <person name="Mondo S."/>
            <person name="Nolan M."/>
            <person name="Ohm R."/>
            <person name="Pangilinan J."/>
            <person name="Park H.-J."/>
            <person name="Ramirez L."/>
            <person name="Alfaro M."/>
            <person name="Sun H."/>
            <person name="Tritt A."/>
            <person name="Yoshinaga Y."/>
            <person name="Zwiers L.-H."/>
            <person name="Turgeon B."/>
            <person name="Goodwin S."/>
            <person name="Spatafora J."/>
            <person name="Crous P."/>
            <person name="Grigoriev I."/>
        </authorList>
    </citation>
    <scope>NUCLEOTIDE SEQUENCE</scope>
    <source>
        <strain evidence="2">CBS 121167</strain>
    </source>
</reference>
<feature type="region of interest" description="Disordered" evidence="1">
    <location>
        <begin position="1"/>
        <end position="39"/>
    </location>
</feature>
<sequence length="133" mass="15552">MDHFPSPSARKRSHGDMVAGHDRSTTPTDNKPDLDPSAALEPYDWEDVAQRYHADIQELRSREDEILAHYSDLLGFFSLWVNASRTHEVDRTFNRLRTRTTHVQYSEEELEEKRQHYIRVVNAFESALKLLNA</sequence>
<dbReference type="GeneID" id="54299167"/>
<dbReference type="Proteomes" id="UP000799438">
    <property type="component" value="Unassembled WGS sequence"/>
</dbReference>
<protein>
    <submittedName>
        <fullName evidence="2">Uncharacterized protein</fullName>
    </submittedName>
</protein>
<keyword evidence="3" id="KW-1185">Reference proteome</keyword>